<reference evidence="1" key="1">
    <citation type="submission" date="2021-03" db="EMBL/GenBank/DDBJ databases">
        <title>Draft genome sequence of rust myrtle Austropuccinia psidii MF-1, a brazilian biotype.</title>
        <authorList>
            <person name="Quecine M.C."/>
            <person name="Pachon D.M.R."/>
            <person name="Bonatelli M.L."/>
            <person name="Correr F.H."/>
            <person name="Franceschini L.M."/>
            <person name="Leite T.F."/>
            <person name="Margarido G.R.A."/>
            <person name="Almeida C.A."/>
            <person name="Ferrarezi J.A."/>
            <person name="Labate C.A."/>
        </authorList>
    </citation>
    <scope>NUCLEOTIDE SEQUENCE</scope>
    <source>
        <strain evidence="1">MF-1</strain>
    </source>
</reference>
<evidence type="ECO:0000313" key="1">
    <source>
        <dbReference type="EMBL" id="MBW0563523.1"/>
    </source>
</evidence>
<dbReference type="Proteomes" id="UP000765509">
    <property type="component" value="Unassembled WGS sequence"/>
</dbReference>
<evidence type="ECO:0000313" key="2">
    <source>
        <dbReference type="Proteomes" id="UP000765509"/>
    </source>
</evidence>
<accession>A0A9Q3PIV9</accession>
<keyword evidence="2" id="KW-1185">Reference proteome</keyword>
<organism evidence="1 2">
    <name type="scientific">Austropuccinia psidii MF-1</name>
    <dbReference type="NCBI Taxonomy" id="1389203"/>
    <lineage>
        <taxon>Eukaryota</taxon>
        <taxon>Fungi</taxon>
        <taxon>Dikarya</taxon>
        <taxon>Basidiomycota</taxon>
        <taxon>Pucciniomycotina</taxon>
        <taxon>Pucciniomycetes</taxon>
        <taxon>Pucciniales</taxon>
        <taxon>Sphaerophragmiaceae</taxon>
        <taxon>Austropuccinia</taxon>
    </lineage>
</organism>
<dbReference type="AlphaFoldDB" id="A0A9Q3PIV9"/>
<protein>
    <submittedName>
        <fullName evidence="1">Uncharacterized protein</fullName>
    </submittedName>
</protein>
<dbReference type="EMBL" id="AVOT02074327">
    <property type="protein sequence ID" value="MBW0563523.1"/>
    <property type="molecule type" value="Genomic_DNA"/>
</dbReference>
<sequence length="159" mass="18230">MDLIHVQDAKMKKTKPSKGKGYTARSSCISNIVINNKEAKIHSDSHAFCTFVGKDYLGMCYTNWKETLMPIEGIKFSSASQDMHPLGILEEEIILPHPSGSIILKVKFSVMNNFTSKHFILGNYYLNIYVIDINNHKDRYFPIGEIKRKKFAFPLKNKK</sequence>
<comment type="caution">
    <text evidence="1">The sequence shown here is derived from an EMBL/GenBank/DDBJ whole genome shotgun (WGS) entry which is preliminary data.</text>
</comment>
<proteinExistence type="predicted"/>
<gene>
    <name evidence="1" type="ORF">O181_103238</name>
</gene>
<name>A0A9Q3PIV9_9BASI</name>